<dbReference type="CDD" id="cd05250">
    <property type="entry name" value="CC3_like_SDR_a"/>
    <property type="match status" value="1"/>
</dbReference>
<evidence type="ECO:0000313" key="1">
    <source>
        <dbReference type="EMBL" id="MFK2918047.1"/>
    </source>
</evidence>
<dbReference type="Gene3D" id="3.40.50.720">
    <property type="entry name" value="NAD(P)-binding Rossmann-like Domain"/>
    <property type="match status" value="1"/>
</dbReference>
<keyword evidence="2" id="KW-1185">Reference proteome</keyword>
<reference evidence="1 2" key="1">
    <citation type="submission" date="2020-10" db="EMBL/GenBank/DDBJ databases">
        <title>Phylogeny of dyella-like bacteria.</title>
        <authorList>
            <person name="Fu J."/>
        </authorList>
    </citation>
    <scope>NUCLEOTIDE SEQUENCE [LARGE SCALE GENOMIC DNA]</scope>
    <source>
        <strain evidence="1 2">BB4</strain>
    </source>
</reference>
<sequence>MTDTPRNVLLVGATGLTGGFVLGELLADPAVARILAPTRRPLPAHPRLENPVGMLHRLISQLQAPIDVAICCLGTTIRHAGSREAFRMADYDLPLELGQKARKLGARHYLVISSLGANASSRAFYNRVKGELELSLGKQGWPQLTIVRPSLLLGPRQEFRLAERLAAPFATLLPGRWRGIQAETVARALWRLASTPGEGVRIVESDELRQLGNAPNR</sequence>
<dbReference type="InterPro" id="IPR036291">
    <property type="entry name" value="NAD(P)-bd_dom_sf"/>
</dbReference>
<protein>
    <submittedName>
        <fullName evidence="1">Oxidoreductase</fullName>
    </submittedName>
</protein>
<gene>
    <name evidence="1" type="ORF">ISS97_12295</name>
</gene>
<dbReference type="PANTHER" id="PTHR14097:SF7">
    <property type="entry name" value="OXIDOREDUCTASE HTATIP2"/>
    <property type="match status" value="1"/>
</dbReference>
<comment type="caution">
    <text evidence="1">The sequence shown here is derived from an EMBL/GenBank/DDBJ whole genome shotgun (WGS) entry which is preliminary data.</text>
</comment>
<dbReference type="EMBL" id="JADIKD010000011">
    <property type="protein sequence ID" value="MFK2918047.1"/>
    <property type="molecule type" value="Genomic_DNA"/>
</dbReference>
<dbReference type="SUPFAM" id="SSF51735">
    <property type="entry name" value="NAD(P)-binding Rossmann-fold domains"/>
    <property type="match status" value="1"/>
</dbReference>
<dbReference type="Proteomes" id="UP001620408">
    <property type="component" value="Unassembled WGS sequence"/>
</dbReference>
<dbReference type="RefSeq" id="WP_379983803.1">
    <property type="nucleotide sequence ID" value="NZ_JADIKD010000011.1"/>
</dbReference>
<accession>A0ABW8K8H7</accession>
<dbReference type="PANTHER" id="PTHR14097">
    <property type="entry name" value="OXIDOREDUCTASE HTATIP2"/>
    <property type="match status" value="1"/>
</dbReference>
<organism evidence="1 2">
    <name type="scientific">Dyella koreensis</name>
    <dbReference type="NCBI Taxonomy" id="311235"/>
    <lineage>
        <taxon>Bacteria</taxon>
        <taxon>Pseudomonadati</taxon>
        <taxon>Pseudomonadota</taxon>
        <taxon>Gammaproteobacteria</taxon>
        <taxon>Lysobacterales</taxon>
        <taxon>Rhodanobacteraceae</taxon>
        <taxon>Dyella</taxon>
    </lineage>
</organism>
<proteinExistence type="predicted"/>
<name>A0ABW8K8H7_9GAMM</name>
<evidence type="ECO:0000313" key="2">
    <source>
        <dbReference type="Proteomes" id="UP001620408"/>
    </source>
</evidence>